<evidence type="ECO:0000259" key="8">
    <source>
        <dbReference type="PROSITE" id="PS50192"/>
    </source>
</evidence>
<dbReference type="Pfam" id="PF00015">
    <property type="entry name" value="MCPsignal"/>
    <property type="match status" value="1"/>
</dbReference>
<dbReference type="PROSITE" id="PS50111">
    <property type="entry name" value="CHEMOTAXIS_TRANSDUC_2"/>
    <property type="match status" value="1"/>
</dbReference>
<dbReference type="PROSITE" id="PS50192">
    <property type="entry name" value="T_SNARE"/>
    <property type="match status" value="1"/>
</dbReference>
<dbReference type="GO" id="GO:0005886">
    <property type="term" value="C:plasma membrane"/>
    <property type="evidence" value="ECO:0007669"/>
    <property type="project" value="UniProtKB-SubCell"/>
</dbReference>
<dbReference type="Gene3D" id="1.10.287.950">
    <property type="entry name" value="Methyl-accepting chemotaxis protein"/>
    <property type="match status" value="1"/>
</dbReference>
<dbReference type="AlphaFoldDB" id="A0A3D9HQP7"/>
<comment type="similarity">
    <text evidence="4">Belongs to the methyl-accepting chemotaxis (MCP) protein family.</text>
</comment>
<keyword evidence="2" id="KW-0997">Cell inner membrane</keyword>
<evidence type="ECO:0000256" key="1">
    <source>
        <dbReference type="ARBA" id="ARBA00004429"/>
    </source>
</evidence>
<keyword evidence="2" id="KW-1003">Cell membrane</keyword>
<evidence type="ECO:0000313" key="11">
    <source>
        <dbReference type="Proteomes" id="UP000256845"/>
    </source>
</evidence>
<proteinExistence type="inferred from homology"/>
<dbReference type="GO" id="GO:0007165">
    <property type="term" value="P:signal transduction"/>
    <property type="evidence" value="ECO:0007669"/>
    <property type="project" value="UniProtKB-KW"/>
</dbReference>
<dbReference type="SMART" id="SM00283">
    <property type="entry name" value="MA"/>
    <property type="match status" value="1"/>
</dbReference>
<feature type="transmembrane region" description="Helical" evidence="6">
    <location>
        <begin position="76"/>
        <end position="99"/>
    </location>
</feature>
<comment type="subcellular location">
    <subcellularLocation>
        <location evidence="1">Cell inner membrane</location>
        <topology evidence="1">Multi-pass membrane protein</topology>
    </subcellularLocation>
</comment>
<feature type="transmembrane region" description="Helical" evidence="6">
    <location>
        <begin position="17"/>
        <end position="40"/>
    </location>
</feature>
<feature type="domain" description="Methyl-accepting transducer" evidence="7">
    <location>
        <begin position="196"/>
        <end position="418"/>
    </location>
</feature>
<dbReference type="OrthoDB" id="7293398at2"/>
<dbReference type="PANTHER" id="PTHR32089">
    <property type="entry name" value="METHYL-ACCEPTING CHEMOTAXIS PROTEIN MCPB"/>
    <property type="match status" value="1"/>
</dbReference>
<evidence type="ECO:0000256" key="5">
    <source>
        <dbReference type="PROSITE-ProRule" id="PRU00284"/>
    </source>
</evidence>
<dbReference type="SUPFAM" id="SSF58104">
    <property type="entry name" value="Methyl-accepting chemotaxis protein (MCP) signaling domain"/>
    <property type="match status" value="1"/>
</dbReference>
<evidence type="ECO:0000256" key="6">
    <source>
        <dbReference type="SAM" id="Phobius"/>
    </source>
</evidence>
<dbReference type="PROSITE" id="PS50885">
    <property type="entry name" value="HAMP"/>
    <property type="match status" value="1"/>
</dbReference>
<dbReference type="Gene3D" id="6.10.340.10">
    <property type="match status" value="1"/>
</dbReference>
<keyword evidence="11" id="KW-1185">Reference proteome</keyword>
<evidence type="ECO:0000256" key="2">
    <source>
        <dbReference type="ARBA" id="ARBA00022519"/>
    </source>
</evidence>
<dbReference type="InterPro" id="IPR004089">
    <property type="entry name" value="MCPsignal_dom"/>
</dbReference>
<sequence length="452" mass="47871">MSILDLFRISNYRIRHLGLAFSAVLFLTVPLLGGISFLVIDTTQAVNQHWEDVRDMADGNDALVNAMEHQLASLSLIANIGLAGVVVILLVMALMNIWWTRSHLVHPLDEMRGIMGRLTHGDTAVDIPHQGWKNEMGDMWREVLIFKEKLIENKRLEAEQDAAKAAAETAKRAMLSKLADDFRSSVGVVVGSVSAAATQLNGSAGQLSSSAHESAQRAMTVSAAAEQAATNVQTVAAAAEELAVSEQEISRHVQNATRVASGAVKQAHDSHASVDNLSRAVKKVSEVLGLITDIAEQTNLLALNATIEAARAGEAGKGFAVVANEVKNLANQTAKATEEINDHIGEIQVASRQTGDALGAIAHTVDEINDIASAISDAVEQQTLATREIARNVEEASAGTTEVSSNIAAVNNAASETGTESGRIVDAANDLLDKSKALESEVGKFLTEVQAA</sequence>
<dbReference type="EMBL" id="QRDW01000003">
    <property type="protein sequence ID" value="RED51236.1"/>
    <property type="molecule type" value="Genomic_DNA"/>
</dbReference>
<evidence type="ECO:0000256" key="4">
    <source>
        <dbReference type="ARBA" id="ARBA00029447"/>
    </source>
</evidence>
<keyword evidence="6" id="KW-0472">Membrane</keyword>
<gene>
    <name evidence="10" type="ORF">DFP90_10334</name>
</gene>
<dbReference type="PANTHER" id="PTHR32089:SF112">
    <property type="entry name" value="LYSOZYME-LIKE PROTEIN-RELATED"/>
    <property type="match status" value="1"/>
</dbReference>
<protein>
    <submittedName>
        <fullName evidence="10">Methyl-accepting chemotaxis protein</fullName>
    </submittedName>
</protein>
<name>A0A3D9HQP7_9PROT</name>
<dbReference type="InterPro" id="IPR003660">
    <property type="entry name" value="HAMP_dom"/>
</dbReference>
<evidence type="ECO:0000259" key="9">
    <source>
        <dbReference type="PROSITE" id="PS50885"/>
    </source>
</evidence>
<evidence type="ECO:0000256" key="3">
    <source>
        <dbReference type="ARBA" id="ARBA00023224"/>
    </source>
</evidence>
<comment type="caution">
    <text evidence="10">The sequence shown here is derived from an EMBL/GenBank/DDBJ whole genome shotgun (WGS) entry which is preliminary data.</text>
</comment>
<reference evidence="10 11" key="1">
    <citation type="submission" date="2018-07" db="EMBL/GenBank/DDBJ databases">
        <title>Genomic Encyclopedia of Type Strains, Phase III (KMG-III): the genomes of soil and plant-associated and newly described type strains.</title>
        <authorList>
            <person name="Whitman W."/>
        </authorList>
    </citation>
    <scope>NUCLEOTIDE SEQUENCE [LARGE SCALE GENOMIC DNA]</scope>
    <source>
        <strain evidence="10 11">CECT 8488</strain>
    </source>
</reference>
<organism evidence="10 11">
    <name type="scientific">Aestuariispira insulae</name>
    <dbReference type="NCBI Taxonomy" id="1461337"/>
    <lineage>
        <taxon>Bacteria</taxon>
        <taxon>Pseudomonadati</taxon>
        <taxon>Pseudomonadota</taxon>
        <taxon>Alphaproteobacteria</taxon>
        <taxon>Rhodospirillales</taxon>
        <taxon>Kiloniellaceae</taxon>
        <taxon>Aestuariispira</taxon>
    </lineage>
</organism>
<keyword evidence="6" id="KW-0812">Transmembrane</keyword>
<dbReference type="RefSeq" id="WP_115936148.1">
    <property type="nucleotide sequence ID" value="NZ_QRDW01000003.1"/>
</dbReference>
<keyword evidence="6" id="KW-1133">Transmembrane helix</keyword>
<evidence type="ECO:0000313" key="10">
    <source>
        <dbReference type="EMBL" id="RED51236.1"/>
    </source>
</evidence>
<evidence type="ECO:0000259" key="7">
    <source>
        <dbReference type="PROSITE" id="PS50111"/>
    </source>
</evidence>
<dbReference type="InterPro" id="IPR000727">
    <property type="entry name" value="T_SNARE_dom"/>
</dbReference>
<accession>A0A3D9HQP7</accession>
<dbReference type="Proteomes" id="UP000256845">
    <property type="component" value="Unassembled WGS sequence"/>
</dbReference>
<feature type="domain" description="HAMP" evidence="9">
    <location>
        <begin position="102"/>
        <end position="155"/>
    </location>
</feature>
<keyword evidence="3 5" id="KW-0807">Transducer</keyword>
<feature type="domain" description="T-SNARE coiled-coil homology" evidence="8">
    <location>
        <begin position="348"/>
        <end position="410"/>
    </location>
</feature>